<proteinExistence type="predicted"/>
<gene>
    <name evidence="2" type="ORF">ENS59_05595</name>
</gene>
<evidence type="ECO:0000313" key="2">
    <source>
        <dbReference type="EMBL" id="HFH28971.1"/>
    </source>
</evidence>
<protein>
    <submittedName>
        <fullName evidence="2">ATP-binding protein</fullName>
    </submittedName>
</protein>
<dbReference type="GO" id="GO:0005524">
    <property type="term" value="F:ATP binding"/>
    <property type="evidence" value="ECO:0007669"/>
    <property type="project" value="UniProtKB-KW"/>
</dbReference>
<dbReference type="InterPro" id="IPR014721">
    <property type="entry name" value="Ribsml_uS5_D2-typ_fold_subgr"/>
</dbReference>
<dbReference type="Pfam" id="PF01078">
    <property type="entry name" value="Mg_chelatase"/>
    <property type="match status" value="1"/>
</dbReference>
<dbReference type="InterPro" id="IPR027417">
    <property type="entry name" value="P-loop_NTPase"/>
</dbReference>
<dbReference type="InterPro" id="IPR003593">
    <property type="entry name" value="AAA+_ATPase"/>
</dbReference>
<feature type="domain" description="AAA+ ATPase" evidence="1">
    <location>
        <begin position="235"/>
        <end position="425"/>
    </location>
</feature>
<dbReference type="SUPFAM" id="SSF54211">
    <property type="entry name" value="Ribosomal protein S5 domain 2-like"/>
    <property type="match status" value="1"/>
</dbReference>
<dbReference type="Gene3D" id="3.40.50.300">
    <property type="entry name" value="P-loop containing nucleotide triphosphate hydrolases"/>
    <property type="match status" value="1"/>
</dbReference>
<reference evidence="2" key="1">
    <citation type="journal article" date="2020" name="mSystems">
        <title>Genome- and Community-Level Interaction Insights into Carbon Utilization and Element Cycling Functions of Hydrothermarchaeota in Hydrothermal Sediment.</title>
        <authorList>
            <person name="Zhou Z."/>
            <person name="Liu Y."/>
            <person name="Xu W."/>
            <person name="Pan J."/>
            <person name="Luo Z.H."/>
            <person name="Li M."/>
        </authorList>
    </citation>
    <scope>NUCLEOTIDE SEQUENCE [LARGE SCALE GENOMIC DNA]</scope>
    <source>
        <strain evidence="2">SpSt-503</strain>
    </source>
</reference>
<dbReference type="InterPro" id="IPR000523">
    <property type="entry name" value="Mg_chelatse_chII-like_cat_dom"/>
</dbReference>
<dbReference type="Gene3D" id="3.30.230.10">
    <property type="match status" value="1"/>
</dbReference>
<organism evidence="2">
    <name type="scientific">Gracilinema caldarium</name>
    <dbReference type="NCBI Taxonomy" id="215591"/>
    <lineage>
        <taxon>Bacteria</taxon>
        <taxon>Pseudomonadati</taxon>
        <taxon>Spirochaetota</taxon>
        <taxon>Spirochaetia</taxon>
        <taxon>Spirochaetales</taxon>
        <taxon>Breznakiellaceae</taxon>
        <taxon>Gracilinema</taxon>
    </lineage>
</organism>
<sequence length="561" mass="59487">MYVHAYAPFGLEGIIIRVEADIRRGIPGIDISGLADGAVREARERVRAAIRNGGFSFPQDRILVNLAPAGIRKDGPELDLPIAFAILAAAGHIPPPEGLMVLGELELSGMIRPVRGVVAATAAGLAHGLRGFIVPRANRAEAEVLAPSCSAAVASLGEAIEALNHWYKSGTFSAPLASPAPAAPSLTPAPAVSDFVERSGAPAAASATTTGSLGDFADVYGQDRYKRALEIAAAGGHNILVFGPPGGGKTLLARRMPTILPDLLPQEALEVRRLYSLAGRTEGAFWQHKEQLSPPFRSPHHGASLEGLLGGGKTVRPGEISLAHLGILFMDEAPEFRSSILKALREPLEDGVITIARAEGSVQLPAEFQLVLAANPCPCGRLGQTTGDGGSLCFCSDDEIHRHWQRLGSALLDRIELRIPVLPAPQSWIGALAAAPDVSRQNDSASVAQRVRVAIEIQRERFGGIRCRRNARMPPTLVAQFCRLSSETARYLESRIAHSGLSNRAIQGVLKVARTIADLEGRSSISADDVAEAVDFRRAGEDPYDVLSVSSQVSVPGMPFK</sequence>
<keyword evidence="2" id="KW-0067">ATP-binding</keyword>
<dbReference type="PANTHER" id="PTHR32039">
    <property type="entry name" value="MAGNESIUM-CHELATASE SUBUNIT CHLI"/>
    <property type="match status" value="1"/>
</dbReference>
<evidence type="ECO:0000259" key="1">
    <source>
        <dbReference type="SMART" id="SM00382"/>
    </source>
</evidence>
<dbReference type="SUPFAM" id="SSF52540">
    <property type="entry name" value="P-loop containing nucleoside triphosphate hydrolases"/>
    <property type="match status" value="1"/>
</dbReference>
<dbReference type="SMART" id="SM00382">
    <property type="entry name" value="AAA"/>
    <property type="match status" value="1"/>
</dbReference>
<comment type="caution">
    <text evidence="2">The sequence shown here is derived from an EMBL/GenBank/DDBJ whole genome shotgun (WGS) entry which is preliminary data.</text>
</comment>
<dbReference type="AlphaFoldDB" id="A0A7C3E6M0"/>
<dbReference type="PANTHER" id="PTHR32039:SF7">
    <property type="entry name" value="COMPETENCE PROTEIN COMM"/>
    <property type="match status" value="1"/>
</dbReference>
<dbReference type="InterPro" id="IPR025158">
    <property type="entry name" value="Mg_chelat-rel_C"/>
</dbReference>
<name>A0A7C3E6M0_9SPIR</name>
<dbReference type="Pfam" id="PF13335">
    <property type="entry name" value="Mg_chelatase_C"/>
    <property type="match status" value="1"/>
</dbReference>
<dbReference type="Pfam" id="PF13541">
    <property type="entry name" value="ChlI"/>
    <property type="match status" value="1"/>
</dbReference>
<dbReference type="EMBL" id="DSVL01000173">
    <property type="protein sequence ID" value="HFH28971.1"/>
    <property type="molecule type" value="Genomic_DNA"/>
</dbReference>
<accession>A0A7C3E6M0</accession>
<dbReference type="InterPro" id="IPR020568">
    <property type="entry name" value="Ribosomal_Su5_D2-typ_SF"/>
</dbReference>
<dbReference type="InterPro" id="IPR045006">
    <property type="entry name" value="CHLI-like"/>
</dbReference>
<keyword evidence="2" id="KW-0547">Nucleotide-binding</keyword>